<sequence>MLKNVSEASTLRAQAEELRRLIRRHEYLYYVLDRPEISDAEFDTLFERLKQLEQAYPELITADSPTQRVGGRPVEGFVSVQHKAAMLSLDNAYNADELREFEARIKRALPDERFTYVVEPKVDGLGVALLYEHGRFVRGATRGDGRHGEDVTQNLMTVRSLPRELRGPLATYPALELRGEIFMWHQAFEKLNRGLEAEGEEPFANPRNAAAGSVRQKDSRITVSRPLDIFIYGVSYIESDPFTDHWQAMEQLLEAGFLPDPKDRKNTLERYRRRCADIESAVAACLDVEAARDEIGCDCDGVVVKVDAIELQRRLGSTTHHPRWAIAYKFPARQATSVIRKIDINVGRTGALTPTALLDPVEIAGATISRATLHNADEIERLDIREGDSVVIERAGDVIPHILRVIQERRPSHSQPFRFPTRCPACGAEAFRPEGEVVSRCTNSACIARLKESLLHFGSRRAMDIEHLGEAVVEQLVDRKLVGEFADLYRLDVETLAGLERLAQKSATNLRNAIQGSKGRGLSHLLFALGIRYVGEHVAAIVARHYGSMDRVEQASEAELAEIYGIGPRIAQSVALYFCQPENRRQTEQLREVGVSMKEAGVTAGPRPLAGKTFVLTGGLETLTRDEAKELIVRAGGRMTSSVSKQTDYVVVGKDPGSKFGDATRLGIPTSTKPPSRRC</sequence>
<evidence type="ECO:0000256" key="5">
    <source>
        <dbReference type="ARBA" id="ARBA00022705"/>
    </source>
</evidence>
<dbReference type="FunFam" id="2.40.50.140:FF:000012">
    <property type="entry name" value="DNA ligase"/>
    <property type="match status" value="1"/>
</dbReference>
<comment type="catalytic activity">
    <reaction evidence="12 14 15">
        <text>NAD(+) + (deoxyribonucleotide)n-3'-hydroxyl + 5'-phospho-(deoxyribonucleotide)m = (deoxyribonucleotide)n+m + AMP + beta-nicotinamide D-nucleotide.</text>
        <dbReference type="EC" id="6.5.1.2"/>
    </reaction>
</comment>
<keyword evidence="4 14" id="KW-0436">Ligase</keyword>
<organism evidence="17 18">
    <name type="scientific">Candidatus Methylomirabilis lanthanidiphila</name>
    <dbReference type="NCBI Taxonomy" id="2211376"/>
    <lineage>
        <taxon>Bacteria</taxon>
        <taxon>Candidatus Methylomirabilota</taxon>
        <taxon>Candidatus Methylomirabilia</taxon>
        <taxon>Candidatus Methylomirabilales</taxon>
        <taxon>Candidatus Methylomirabilaceae</taxon>
        <taxon>Candidatus Methylomirabilis</taxon>
    </lineage>
</organism>
<evidence type="ECO:0000256" key="6">
    <source>
        <dbReference type="ARBA" id="ARBA00022723"/>
    </source>
</evidence>
<feature type="binding site" evidence="14">
    <location>
        <position position="119"/>
    </location>
    <ligand>
        <name>NAD(+)</name>
        <dbReference type="ChEBI" id="CHEBI:57540"/>
    </ligand>
</feature>
<feature type="binding site" evidence="14">
    <location>
        <position position="142"/>
    </location>
    <ligand>
        <name>NAD(+)</name>
        <dbReference type="ChEBI" id="CHEBI:57540"/>
    </ligand>
</feature>
<keyword evidence="8 14" id="KW-0862">Zinc</keyword>
<keyword evidence="6 14" id="KW-0479">Metal-binding</keyword>
<feature type="binding site" evidence="14">
    <location>
        <position position="446"/>
    </location>
    <ligand>
        <name>Zn(2+)</name>
        <dbReference type="ChEBI" id="CHEBI:29105"/>
    </ligand>
</feature>
<dbReference type="PROSITE" id="PS01056">
    <property type="entry name" value="DNA_LIGASE_N2"/>
    <property type="match status" value="1"/>
</dbReference>
<dbReference type="NCBIfam" id="NF005932">
    <property type="entry name" value="PRK07956.1"/>
    <property type="match status" value="1"/>
</dbReference>
<dbReference type="NCBIfam" id="TIGR00575">
    <property type="entry name" value="dnlj"/>
    <property type="match status" value="1"/>
</dbReference>
<evidence type="ECO:0000256" key="1">
    <source>
        <dbReference type="ARBA" id="ARBA00004067"/>
    </source>
</evidence>
<dbReference type="Pfam" id="PF12826">
    <property type="entry name" value="HHH_2"/>
    <property type="match status" value="1"/>
</dbReference>
<feature type="binding site" evidence="14">
    <location>
        <position position="329"/>
    </location>
    <ligand>
        <name>NAD(+)</name>
        <dbReference type="ChEBI" id="CHEBI:57540"/>
    </ligand>
</feature>
<dbReference type="GO" id="GO:0046872">
    <property type="term" value="F:metal ion binding"/>
    <property type="evidence" value="ECO:0007669"/>
    <property type="project" value="UniProtKB-KW"/>
</dbReference>
<dbReference type="InterPro" id="IPR001357">
    <property type="entry name" value="BRCT_dom"/>
</dbReference>
<feature type="binding site" evidence="14">
    <location>
        <position position="423"/>
    </location>
    <ligand>
        <name>Zn(2+)</name>
        <dbReference type="ChEBI" id="CHEBI:29105"/>
    </ligand>
</feature>
<dbReference type="CDD" id="cd17748">
    <property type="entry name" value="BRCT_DNA_ligase_like"/>
    <property type="match status" value="1"/>
</dbReference>
<comment type="cofactor">
    <cofactor evidence="14">
        <name>Mg(2+)</name>
        <dbReference type="ChEBI" id="CHEBI:18420"/>
    </cofactor>
    <cofactor evidence="14">
        <name>Mn(2+)</name>
        <dbReference type="ChEBI" id="CHEBI:29035"/>
    </cofactor>
</comment>
<evidence type="ECO:0000256" key="15">
    <source>
        <dbReference type="RuleBase" id="RU000618"/>
    </source>
</evidence>
<proteinExistence type="inferred from homology"/>
<reference evidence="17 18" key="1">
    <citation type="submission" date="2019-07" db="EMBL/GenBank/DDBJ databases">
        <authorList>
            <person name="Cremers G."/>
        </authorList>
    </citation>
    <scope>NUCLEOTIDE SEQUENCE [LARGE SCALE GENOMIC DNA]</scope>
</reference>
<dbReference type="GO" id="GO:0003911">
    <property type="term" value="F:DNA ligase (NAD+) activity"/>
    <property type="evidence" value="ECO:0007669"/>
    <property type="project" value="UniProtKB-UniRule"/>
</dbReference>
<dbReference type="Proteomes" id="UP000334340">
    <property type="component" value="Unassembled WGS sequence"/>
</dbReference>
<dbReference type="PANTHER" id="PTHR23389:SF9">
    <property type="entry name" value="DNA LIGASE"/>
    <property type="match status" value="1"/>
</dbReference>
<dbReference type="Pfam" id="PF01653">
    <property type="entry name" value="DNA_ligase_aden"/>
    <property type="match status" value="1"/>
</dbReference>
<evidence type="ECO:0000256" key="12">
    <source>
        <dbReference type="ARBA" id="ARBA00034005"/>
    </source>
</evidence>
<keyword evidence="7 14" id="KW-0227">DNA damage</keyword>
<evidence type="ECO:0000256" key="7">
    <source>
        <dbReference type="ARBA" id="ARBA00022763"/>
    </source>
</evidence>
<dbReference type="Gene3D" id="6.20.10.30">
    <property type="match status" value="1"/>
</dbReference>
<dbReference type="FunFam" id="1.10.287.610:FF:000002">
    <property type="entry name" value="DNA ligase"/>
    <property type="match status" value="1"/>
</dbReference>
<feature type="binding site" evidence="14">
    <location>
        <begin position="88"/>
        <end position="89"/>
    </location>
    <ligand>
        <name>NAD(+)</name>
        <dbReference type="ChEBI" id="CHEBI:57540"/>
    </ligand>
</feature>
<dbReference type="InterPro" id="IPR012340">
    <property type="entry name" value="NA-bd_OB-fold"/>
</dbReference>
<dbReference type="InterPro" id="IPR013839">
    <property type="entry name" value="DNAligase_adenylation"/>
</dbReference>
<dbReference type="SUPFAM" id="SSF52113">
    <property type="entry name" value="BRCT domain"/>
    <property type="match status" value="1"/>
</dbReference>
<dbReference type="PIRSF" id="PIRSF001604">
    <property type="entry name" value="LigA"/>
    <property type="match status" value="1"/>
</dbReference>
<dbReference type="Pfam" id="PF03119">
    <property type="entry name" value="DNA_ligase_ZBD"/>
    <property type="match status" value="1"/>
</dbReference>
<keyword evidence="5 14" id="KW-0235">DNA replication</keyword>
<dbReference type="SMART" id="SM00278">
    <property type="entry name" value="HhH1"/>
    <property type="match status" value="3"/>
</dbReference>
<dbReference type="PANTHER" id="PTHR23389">
    <property type="entry name" value="CHROMOSOME TRANSMISSION FIDELITY FACTOR 18"/>
    <property type="match status" value="1"/>
</dbReference>
<dbReference type="Pfam" id="PF03120">
    <property type="entry name" value="OB_DNA_ligase"/>
    <property type="match status" value="1"/>
</dbReference>
<dbReference type="InterPro" id="IPR010994">
    <property type="entry name" value="RuvA_2-like"/>
</dbReference>
<keyword evidence="14" id="KW-0464">Manganese</keyword>
<dbReference type="EC" id="6.5.1.2" evidence="2 14"/>
<evidence type="ECO:0000256" key="10">
    <source>
        <dbReference type="ARBA" id="ARBA00023027"/>
    </source>
</evidence>
<dbReference type="InterPro" id="IPR013840">
    <property type="entry name" value="DNAligase_N"/>
</dbReference>
<keyword evidence="18" id="KW-1185">Reference proteome</keyword>
<dbReference type="InterPro" id="IPR004149">
    <property type="entry name" value="Znf_DNAligase_C4"/>
</dbReference>
<feature type="binding site" evidence="14">
    <location>
        <position position="426"/>
    </location>
    <ligand>
        <name>Zn(2+)</name>
        <dbReference type="ChEBI" id="CHEBI:29105"/>
    </ligand>
</feature>
<dbReference type="InterPro" id="IPR033136">
    <property type="entry name" value="DNA_ligase_CS"/>
</dbReference>
<dbReference type="FunFam" id="1.10.150.20:FF:000007">
    <property type="entry name" value="DNA ligase"/>
    <property type="match status" value="1"/>
</dbReference>
<dbReference type="PROSITE" id="PS50172">
    <property type="entry name" value="BRCT"/>
    <property type="match status" value="1"/>
</dbReference>
<keyword evidence="9 14" id="KW-0460">Magnesium</keyword>
<evidence type="ECO:0000313" key="17">
    <source>
        <dbReference type="EMBL" id="VUZ84716.1"/>
    </source>
</evidence>
<evidence type="ECO:0000256" key="14">
    <source>
        <dbReference type="HAMAP-Rule" id="MF_01588"/>
    </source>
</evidence>
<evidence type="ECO:0000256" key="9">
    <source>
        <dbReference type="ARBA" id="ARBA00022842"/>
    </source>
</evidence>
<dbReference type="EMBL" id="CABIKM010000016">
    <property type="protein sequence ID" value="VUZ84716.1"/>
    <property type="molecule type" value="Genomic_DNA"/>
</dbReference>
<dbReference type="Gene3D" id="1.10.150.20">
    <property type="entry name" value="5' to 3' exonuclease, C-terminal subdomain"/>
    <property type="match status" value="2"/>
</dbReference>
<dbReference type="InterPro" id="IPR001679">
    <property type="entry name" value="DNA_ligase"/>
</dbReference>
<evidence type="ECO:0000256" key="8">
    <source>
        <dbReference type="ARBA" id="ARBA00022833"/>
    </source>
</evidence>
<dbReference type="SUPFAM" id="SSF47781">
    <property type="entry name" value="RuvA domain 2-like"/>
    <property type="match status" value="1"/>
</dbReference>
<dbReference type="InterPro" id="IPR004150">
    <property type="entry name" value="NAD_DNA_ligase_OB"/>
</dbReference>
<dbReference type="PROSITE" id="PS01055">
    <property type="entry name" value="DNA_LIGASE_N1"/>
    <property type="match status" value="1"/>
</dbReference>
<dbReference type="InterPro" id="IPR036420">
    <property type="entry name" value="BRCT_dom_sf"/>
</dbReference>
<dbReference type="GO" id="GO:0006281">
    <property type="term" value="P:DNA repair"/>
    <property type="evidence" value="ECO:0007669"/>
    <property type="project" value="UniProtKB-KW"/>
</dbReference>
<dbReference type="SUPFAM" id="SSF56091">
    <property type="entry name" value="DNA ligase/mRNA capping enzyme, catalytic domain"/>
    <property type="match status" value="1"/>
</dbReference>
<dbReference type="SMART" id="SM00292">
    <property type="entry name" value="BRCT"/>
    <property type="match status" value="1"/>
</dbReference>
<evidence type="ECO:0000259" key="16">
    <source>
        <dbReference type="PROSITE" id="PS50172"/>
    </source>
</evidence>
<dbReference type="SMART" id="SM00532">
    <property type="entry name" value="LIGANc"/>
    <property type="match status" value="1"/>
</dbReference>
<dbReference type="GO" id="GO:0003677">
    <property type="term" value="F:DNA binding"/>
    <property type="evidence" value="ECO:0007669"/>
    <property type="project" value="InterPro"/>
</dbReference>
<keyword evidence="11 14" id="KW-0234">DNA repair</keyword>
<feature type="binding site" evidence="14">
    <location>
        <position position="180"/>
    </location>
    <ligand>
        <name>NAD(+)</name>
        <dbReference type="ChEBI" id="CHEBI:57540"/>
    </ligand>
</feature>
<keyword evidence="10 14" id="KW-0520">NAD</keyword>
<dbReference type="FunFam" id="1.10.150.20:FF:000006">
    <property type="entry name" value="DNA ligase"/>
    <property type="match status" value="1"/>
</dbReference>
<protein>
    <recommendedName>
        <fullName evidence="3 14">DNA ligase</fullName>
        <ecNumber evidence="2 14">6.5.1.2</ecNumber>
    </recommendedName>
    <alternativeName>
        <fullName evidence="14">Polydeoxyribonucleotide synthase [NAD(+)]</fullName>
    </alternativeName>
</protein>
<accession>A0A564ZHW8</accession>
<dbReference type="CDD" id="cd00114">
    <property type="entry name" value="LIGANc"/>
    <property type="match status" value="1"/>
</dbReference>
<feature type="active site" description="N6-AMP-lysine intermediate" evidence="14">
    <location>
        <position position="121"/>
    </location>
</feature>
<dbReference type="Pfam" id="PF00533">
    <property type="entry name" value="BRCT"/>
    <property type="match status" value="1"/>
</dbReference>
<evidence type="ECO:0000256" key="11">
    <source>
        <dbReference type="ARBA" id="ARBA00023204"/>
    </source>
</evidence>
<dbReference type="InterPro" id="IPR018239">
    <property type="entry name" value="DNA_ligase_AS"/>
</dbReference>
<dbReference type="GO" id="GO:0006260">
    <property type="term" value="P:DNA replication"/>
    <property type="evidence" value="ECO:0007669"/>
    <property type="project" value="UniProtKB-KW"/>
</dbReference>
<dbReference type="Pfam" id="PF22745">
    <property type="entry name" value="Nlig-Ia"/>
    <property type="match status" value="1"/>
</dbReference>
<evidence type="ECO:0000256" key="2">
    <source>
        <dbReference type="ARBA" id="ARBA00012722"/>
    </source>
</evidence>
<dbReference type="GO" id="GO:0005829">
    <property type="term" value="C:cytosol"/>
    <property type="evidence" value="ECO:0007669"/>
    <property type="project" value="TreeGrafter"/>
</dbReference>
<evidence type="ECO:0000256" key="3">
    <source>
        <dbReference type="ARBA" id="ARBA00013308"/>
    </source>
</evidence>
<dbReference type="HAMAP" id="MF_01588">
    <property type="entry name" value="DNA_ligase_A"/>
    <property type="match status" value="1"/>
</dbReference>
<dbReference type="Gene3D" id="2.40.50.140">
    <property type="entry name" value="Nucleic acid-binding proteins"/>
    <property type="match status" value="1"/>
</dbReference>
<comment type="similarity">
    <text evidence="13 14">Belongs to the NAD-dependent DNA ligase family. LigA subfamily.</text>
</comment>
<feature type="domain" description="BRCT" evidence="16">
    <location>
        <begin position="604"/>
        <end position="679"/>
    </location>
</feature>
<evidence type="ECO:0000313" key="18">
    <source>
        <dbReference type="Proteomes" id="UP000334340"/>
    </source>
</evidence>
<feature type="binding site" evidence="14">
    <location>
        <begin position="39"/>
        <end position="43"/>
    </location>
    <ligand>
        <name>NAD(+)</name>
        <dbReference type="ChEBI" id="CHEBI:57540"/>
    </ligand>
</feature>
<dbReference type="AlphaFoldDB" id="A0A564ZHW8"/>
<evidence type="ECO:0000256" key="13">
    <source>
        <dbReference type="ARBA" id="ARBA00060881"/>
    </source>
</evidence>
<name>A0A564ZHW8_9BACT</name>
<dbReference type="Gene3D" id="3.30.470.30">
    <property type="entry name" value="DNA ligase/mRNA capping enzyme"/>
    <property type="match status" value="1"/>
</dbReference>
<dbReference type="InterPro" id="IPR003583">
    <property type="entry name" value="Hlx-hairpin-Hlx_DNA-bd_motif"/>
</dbReference>
<feature type="binding site" evidence="14">
    <location>
        <position position="305"/>
    </location>
    <ligand>
        <name>NAD(+)</name>
        <dbReference type="ChEBI" id="CHEBI:57540"/>
    </ligand>
</feature>
<gene>
    <name evidence="14" type="primary">ligA</name>
    <name evidence="17" type="ORF">MELA_01090</name>
</gene>
<comment type="function">
    <text evidence="1 14">DNA ligase that catalyzes the formation of phosphodiester linkages between 5'-phosphoryl and 3'-hydroxyl groups in double-stranded DNA using NAD as a coenzyme and as the energy source for the reaction. It is essential for DNA replication and repair of damaged DNA.</text>
</comment>
<comment type="caution">
    <text evidence="14">Lacks conserved residue(s) required for the propagation of feature annotation.</text>
</comment>
<dbReference type="InterPro" id="IPR041663">
    <property type="entry name" value="DisA/LigA_HHH"/>
</dbReference>
<dbReference type="Gene3D" id="3.40.50.10190">
    <property type="entry name" value="BRCT domain"/>
    <property type="match status" value="1"/>
</dbReference>
<dbReference type="SUPFAM" id="SSF50249">
    <property type="entry name" value="Nucleic acid-binding proteins"/>
    <property type="match status" value="1"/>
</dbReference>
<dbReference type="Gene3D" id="1.10.287.610">
    <property type="entry name" value="Helix hairpin bin"/>
    <property type="match status" value="1"/>
</dbReference>
<evidence type="ECO:0000256" key="4">
    <source>
        <dbReference type="ARBA" id="ARBA00022598"/>
    </source>
</evidence>